<comment type="caution">
    <text evidence="1">The sequence shown here is derived from an EMBL/GenBank/DDBJ whole genome shotgun (WGS) entry which is preliminary data.</text>
</comment>
<protein>
    <submittedName>
        <fullName evidence="1">Uncharacterized protein</fullName>
    </submittedName>
</protein>
<name>A0A7J3ZKU7_9CREN</name>
<gene>
    <name evidence="1" type="ORF">ENM78_03540</name>
</gene>
<dbReference type="EMBL" id="DRZC01000051">
    <property type="protein sequence ID" value="HHQ80512.1"/>
    <property type="molecule type" value="Genomic_DNA"/>
</dbReference>
<dbReference type="AlphaFoldDB" id="A0A7J3ZKU7"/>
<sequence length="477" mass="53624">MALRERLLQSCAGNAICIVEAAKKLVESNEADEETVKLAGSMLGQPSRKSGVFLSRYLDVFSRLVQKHCSVMGEREYCIYSWNPRVPIRYFPVGIDATGTILAFDKSGIPRLVSYPVSRTLDIEGHGVSIPNVSENPVVEISKRADGYQVSFYFNPDLKRWIPSTRYLLHNMRYEGRNLIIADSAEDIINPYALIADRIAEEAGLYEKLSGWEGRTVNFILLLEEPATVRPNVDLASPERCKLLLLNYRDESGRLSSISEAVKELMWEHVVESEKVRLDSKEELYSLIEKARQSLEHRSHFLRFERGEPQRPLVIEVKSKLYAEAMNVKYMSDPKSYIILISEGKREEALGLLVDYEPIKQAALKLAEHYTALETLVDRLAEGLGAGESIIERLLKGLQDVGAVGENGNKVSTLRSELERARRTKNTRRLARVLALAVLGETMIEAEEGVSKLVSAIKAVLQSQDNKERSKNETAAL</sequence>
<accession>A0A7J3ZKU7</accession>
<evidence type="ECO:0000313" key="1">
    <source>
        <dbReference type="EMBL" id="HHQ80512.1"/>
    </source>
</evidence>
<organism evidence="1">
    <name type="scientific">Fervidicoccus fontis</name>
    <dbReference type="NCBI Taxonomy" id="683846"/>
    <lineage>
        <taxon>Archaea</taxon>
        <taxon>Thermoproteota</taxon>
        <taxon>Thermoprotei</taxon>
        <taxon>Fervidicoccales</taxon>
        <taxon>Fervidicoccaceae</taxon>
        <taxon>Fervidicoccus</taxon>
    </lineage>
</organism>
<proteinExistence type="predicted"/>
<reference evidence="1" key="1">
    <citation type="journal article" date="2020" name="mSystems">
        <title>Genome- and Community-Level Interaction Insights into Carbon Utilization and Element Cycling Functions of Hydrothermarchaeota in Hydrothermal Sediment.</title>
        <authorList>
            <person name="Zhou Z."/>
            <person name="Liu Y."/>
            <person name="Xu W."/>
            <person name="Pan J."/>
            <person name="Luo Z.H."/>
            <person name="Li M."/>
        </authorList>
    </citation>
    <scope>NUCLEOTIDE SEQUENCE [LARGE SCALE GENOMIC DNA]</scope>
    <source>
        <strain evidence="1">SpSt-1116</strain>
    </source>
</reference>